<organism evidence="2 3">
    <name type="scientific">Chryseobacterium kimseyorum</name>
    <dbReference type="NCBI Taxonomy" id="2984028"/>
    <lineage>
        <taxon>Bacteria</taxon>
        <taxon>Pseudomonadati</taxon>
        <taxon>Bacteroidota</taxon>
        <taxon>Flavobacteriia</taxon>
        <taxon>Flavobacteriales</taxon>
        <taxon>Weeksellaceae</taxon>
        <taxon>Chryseobacterium group</taxon>
        <taxon>Chryseobacterium</taxon>
    </lineage>
</organism>
<keyword evidence="1" id="KW-0812">Transmembrane</keyword>
<protein>
    <submittedName>
        <fullName evidence="2">Uncharacterized protein</fullName>
    </submittedName>
</protein>
<accession>A0ABT3I0C4</accession>
<keyword evidence="1" id="KW-1133">Transmembrane helix</keyword>
<sequence>MKKTSTNDEKRISKFLSIQIKTLSIFLLCFFNFYTAQNISNENAIHLNNGVQIIAENSAEKEVKNQIYVTAGTSVSDFSESNLEIVKIKDAKKHIAANIKSAPRLKQKNVKAEPVKQKVANTLPKEEETFTSGSESDYIFSIEQNHSNAVAQTQNPVLKNLLTAGFSSLQTLSLLDSVKTIMPDYLTYFNDKINSESYSVRPPPIRL</sequence>
<dbReference type="RefSeq" id="WP_264750668.1">
    <property type="nucleotide sequence ID" value="NZ_JAPDHW010000008.1"/>
</dbReference>
<dbReference type="EMBL" id="JAPDHW010000008">
    <property type="protein sequence ID" value="MCW3169482.1"/>
    <property type="molecule type" value="Genomic_DNA"/>
</dbReference>
<evidence type="ECO:0000313" key="3">
    <source>
        <dbReference type="Proteomes" id="UP001163731"/>
    </source>
</evidence>
<evidence type="ECO:0000256" key="1">
    <source>
        <dbReference type="SAM" id="Phobius"/>
    </source>
</evidence>
<keyword evidence="3" id="KW-1185">Reference proteome</keyword>
<feature type="transmembrane region" description="Helical" evidence="1">
    <location>
        <begin position="12"/>
        <end position="34"/>
    </location>
</feature>
<reference evidence="2" key="1">
    <citation type="submission" date="2022-10" db="EMBL/GenBank/DDBJ databases">
        <title>Chryseobacterium babae sp. nov. isolated from the gut of the beetle Oryctes rhinoceros, and Chryseobacterium kimseyorum sp. nov., isolated from a stick insect rearing cage.</title>
        <authorList>
            <person name="Shelomi M."/>
            <person name="Han C.-J."/>
            <person name="Chen W.-M."/>
            <person name="Chen H.-K."/>
            <person name="Liaw S.-J."/>
            <person name="Muhle E."/>
            <person name="Clermont D."/>
        </authorList>
    </citation>
    <scope>NUCLEOTIDE SEQUENCE</scope>
    <source>
        <strain evidence="2">09-1422</strain>
    </source>
</reference>
<name>A0ABT3I0C4_9FLAO</name>
<gene>
    <name evidence="2" type="ORF">OMO38_13215</name>
</gene>
<comment type="caution">
    <text evidence="2">The sequence shown here is derived from an EMBL/GenBank/DDBJ whole genome shotgun (WGS) entry which is preliminary data.</text>
</comment>
<keyword evidence="1" id="KW-0472">Membrane</keyword>
<dbReference type="Proteomes" id="UP001163731">
    <property type="component" value="Unassembled WGS sequence"/>
</dbReference>
<evidence type="ECO:0000313" key="2">
    <source>
        <dbReference type="EMBL" id="MCW3169482.1"/>
    </source>
</evidence>
<proteinExistence type="predicted"/>